<dbReference type="GO" id="GO:0004801">
    <property type="term" value="F:transaldolase activity"/>
    <property type="evidence" value="ECO:0007669"/>
    <property type="project" value="UniProtKB-EC"/>
</dbReference>
<dbReference type="RefSeq" id="WP_139181626.1">
    <property type="nucleotide sequence ID" value="NZ_MIPT01000001.1"/>
</dbReference>
<dbReference type="OrthoDB" id="9807051at2"/>
<accession>A0A1S1HB82</accession>
<evidence type="ECO:0000313" key="2">
    <source>
        <dbReference type="Proteomes" id="UP000179467"/>
    </source>
</evidence>
<reference evidence="1 2" key="1">
    <citation type="submission" date="2016-09" db="EMBL/GenBank/DDBJ databases">
        <title>Metabolic pathway, cell adaptation mechanisms and a novel monoxygenase revealed through proteogenomic-transcription analysis of a Sphingomonas haloaromaticamans strain degrading the fungicide ortho-phenylphenol.</title>
        <authorList>
            <person name="Perruchon C."/>
            <person name="Papadopoulou E.S."/>
            <person name="Rousidou C."/>
            <person name="Vasileiadis S."/>
            <person name="Tanou G."/>
            <person name="Amoutzias G."/>
            <person name="Molassiotis A."/>
            <person name="Karpouzas D.G."/>
        </authorList>
    </citation>
    <scope>NUCLEOTIDE SEQUENCE [LARGE SCALE GENOMIC DNA]</scope>
    <source>
        <strain evidence="1 2">P3</strain>
    </source>
</reference>
<protein>
    <submittedName>
        <fullName evidence="1">Putative transaldolase</fullName>
        <ecNumber evidence="1">2.2.1.2</ecNumber>
    </submittedName>
</protein>
<dbReference type="EC" id="2.2.1.2" evidence="1"/>
<keyword evidence="1" id="KW-0808">Transferase</keyword>
<sequence length="154" mass="17339">MKSFVDTADKQEIRDLATTDLLDGVPINPSPIHKSTYKFLELEEIGGILSSARRVHRARSYNDDEGRRHSTVDRPQRDQGTLTIHGLKTYKSMSANGLMVNVPLHFSAKRALFEAGGARNFHFAVRRPPQRRAQTRPRRARWLPSGALIPAIAI</sequence>
<dbReference type="Proteomes" id="UP000179467">
    <property type="component" value="Unassembled WGS sequence"/>
</dbReference>
<organism evidence="1 2">
    <name type="scientific">Edaphosphingomonas haloaromaticamans</name>
    <dbReference type="NCBI Taxonomy" id="653954"/>
    <lineage>
        <taxon>Bacteria</taxon>
        <taxon>Pseudomonadati</taxon>
        <taxon>Pseudomonadota</taxon>
        <taxon>Alphaproteobacteria</taxon>
        <taxon>Sphingomonadales</taxon>
        <taxon>Rhizorhabdaceae</taxon>
        <taxon>Edaphosphingomonas</taxon>
    </lineage>
</organism>
<name>A0A1S1HB82_9SPHN</name>
<dbReference type="EMBL" id="MIPT01000001">
    <property type="protein sequence ID" value="OHT18691.1"/>
    <property type="molecule type" value="Genomic_DNA"/>
</dbReference>
<comment type="caution">
    <text evidence="1">The sequence shown here is derived from an EMBL/GenBank/DDBJ whole genome shotgun (WGS) entry which is preliminary data.</text>
</comment>
<keyword evidence="2" id="KW-1185">Reference proteome</keyword>
<evidence type="ECO:0000313" key="1">
    <source>
        <dbReference type="EMBL" id="OHT18691.1"/>
    </source>
</evidence>
<dbReference type="SUPFAM" id="SSF51569">
    <property type="entry name" value="Aldolase"/>
    <property type="match status" value="1"/>
</dbReference>
<proteinExistence type="predicted"/>
<dbReference type="AlphaFoldDB" id="A0A1S1HB82"/>
<gene>
    <name evidence="1" type="primary">tal_1</name>
    <name evidence="1" type="ORF">BHE75_00665</name>
</gene>